<dbReference type="Proteomes" id="UP001220610">
    <property type="component" value="Chromosome"/>
</dbReference>
<protein>
    <submittedName>
        <fullName evidence="2">HmuY family protein</fullName>
    </submittedName>
</protein>
<proteinExistence type="predicted"/>
<evidence type="ECO:0000313" key="3">
    <source>
        <dbReference type="Proteomes" id="UP001220610"/>
    </source>
</evidence>
<dbReference type="EMBL" id="CP119311">
    <property type="protein sequence ID" value="WEK38251.1"/>
    <property type="molecule type" value="Genomic_DNA"/>
</dbReference>
<name>A0AAJ5WW33_9BACT</name>
<keyword evidence="1" id="KW-0732">Signal</keyword>
<evidence type="ECO:0000256" key="1">
    <source>
        <dbReference type="SAM" id="SignalP"/>
    </source>
</evidence>
<dbReference type="InterPro" id="IPR025921">
    <property type="entry name" value="HmuY"/>
</dbReference>
<organism evidence="2 3">
    <name type="scientific">Candidatus Pseudobacter hemicellulosilyticus</name>
    <dbReference type="NCBI Taxonomy" id="3121375"/>
    <lineage>
        <taxon>Bacteria</taxon>
        <taxon>Pseudomonadati</taxon>
        <taxon>Bacteroidota</taxon>
        <taxon>Chitinophagia</taxon>
        <taxon>Chitinophagales</taxon>
        <taxon>Chitinophagaceae</taxon>
        <taxon>Pseudobacter</taxon>
    </lineage>
</organism>
<gene>
    <name evidence="2" type="ORF">P0Y53_12155</name>
</gene>
<evidence type="ECO:0000313" key="2">
    <source>
        <dbReference type="EMBL" id="WEK38251.1"/>
    </source>
</evidence>
<feature type="signal peptide" evidence="1">
    <location>
        <begin position="1"/>
        <end position="25"/>
    </location>
</feature>
<dbReference type="CDD" id="cd12105">
    <property type="entry name" value="HmuY"/>
    <property type="match status" value="1"/>
</dbReference>
<accession>A0AAJ5WW33</accession>
<reference evidence="2" key="1">
    <citation type="submission" date="2023-03" db="EMBL/GenBank/DDBJ databases">
        <title>Andean soil-derived lignocellulolytic bacterial consortium as a source of novel taxa and putative plastic-active enzymes.</title>
        <authorList>
            <person name="Diaz-Garcia L."/>
            <person name="Chuvochina M."/>
            <person name="Feuerriegel G."/>
            <person name="Bunk B."/>
            <person name="Sproer C."/>
            <person name="Streit W.R."/>
            <person name="Rodriguez L.M."/>
            <person name="Overmann J."/>
            <person name="Jimenez D.J."/>
        </authorList>
    </citation>
    <scope>NUCLEOTIDE SEQUENCE</scope>
    <source>
        <strain evidence="2">MAG 7</strain>
    </source>
</reference>
<dbReference type="AlphaFoldDB" id="A0AAJ5WW33"/>
<feature type="chain" id="PRO_5042521428" evidence="1">
    <location>
        <begin position="26"/>
        <end position="264"/>
    </location>
</feature>
<sequence>MSHHFHTRLLAIPAFILLLFVTACSKDSGDNDPEPEEPPKVVVTGVYSLTDVAADTVANSGSQAKPMYFSLEDNRVVSENLKQTDKWDIAFTGTYNSNIAINNGSIVASPGYGGPGKGAIYMEKFSDIDDQYYDSPNKPIKSIPGKALFNEAFTRVKAGPAAADFKKIALIGLDYFSGSEDGWAYYDFYGQLFPGSDASLVAHVSYTLPRPIIVKTAKGNYAKIVVYSVYKGAPAVPSRNYKPGYVTFKYAIQKDGTANLDISE</sequence>